<sequence length="173" mass="19446">MANDKITTDDLRGMLDDYSPEQQMEIDAQAIRDGAKTMSDTVALLDSSLAKIQQVAEIFNQATKIDLSEETKNEIITIGKLTGKEAADAFREEVEPVIAKAQRRIDYISIPAPAYYCLILLLLALFGFAVAICIVNYGYWNNHFIWRITRIVSGAFVLFSILTLFLFNKGWLS</sequence>
<gene>
    <name evidence="2" type="ORF">SAMN04488494_1588</name>
</gene>
<protein>
    <submittedName>
        <fullName evidence="2">Uncharacterized protein</fullName>
    </submittedName>
</protein>
<keyword evidence="1" id="KW-0812">Transmembrane</keyword>
<evidence type="ECO:0000313" key="3">
    <source>
        <dbReference type="Proteomes" id="UP000184280"/>
    </source>
</evidence>
<organism evidence="2 3">
    <name type="scientific">Xylanibacter ruminicola</name>
    <name type="common">Prevotella ruminicola</name>
    <dbReference type="NCBI Taxonomy" id="839"/>
    <lineage>
        <taxon>Bacteria</taxon>
        <taxon>Pseudomonadati</taxon>
        <taxon>Bacteroidota</taxon>
        <taxon>Bacteroidia</taxon>
        <taxon>Bacteroidales</taxon>
        <taxon>Prevotellaceae</taxon>
        <taxon>Xylanibacter</taxon>
    </lineage>
</organism>
<feature type="transmembrane region" description="Helical" evidence="1">
    <location>
        <begin position="144"/>
        <end position="167"/>
    </location>
</feature>
<dbReference type="EMBL" id="FRCJ01000003">
    <property type="protein sequence ID" value="SHM28207.1"/>
    <property type="molecule type" value="Genomic_DNA"/>
</dbReference>
<keyword evidence="1" id="KW-1133">Transmembrane helix</keyword>
<name>A0A1M7HJ83_XYLRU</name>
<dbReference type="RefSeq" id="WP_073044312.1">
    <property type="nucleotide sequence ID" value="NZ_FRCJ01000003.1"/>
</dbReference>
<dbReference type="Proteomes" id="UP000184280">
    <property type="component" value="Unassembled WGS sequence"/>
</dbReference>
<keyword evidence="1" id="KW-0472">Membrane</keyword>
<reference evidence="2 3" key="1">
    <citation type="submission" date="2016-11" db="EMBL/GenBank/DDBJ databases">
        <authorList>
            <person name="Jaros S."/>
            <person name="Januszkiewicz K."/>
            <person name="Wedrychowicz H."/>
        </authorList>
    </citation>
    <scope>NUCLEOTIDE SEQUENCE [LARGE SCALE GENOMIC DNA]</scope>
    <source>
        <strain evidence="2 3">BPI-34</strain>
    </source>
</reference>
<proteinExistence type="predicted"/>
<evidence type="ECO:0000313" key="2">
    <source>
        <dbReference type="EMBL" id="SHM28207.1"/>
    </source>
</evidence>
<feature type="transmembrane region" description="Helical" evidence="1">
    <location>
        <begin position="113"/>
        <end position="138"/>
    </location>
</feature>
<dbReference type="AlphaFoldDB" id="A0A1M7HJ83"/>
<evidence type="ECO:0000256" key="1">
    <source>
        <dbReference type="SAM" id="Phobius"/>
    </source>
</evidence>
<accession>A0A1M7HJ83</accession>